<evidence type="ECO:0000256" key="4">
    <source>
        <dbReference type="ARBA" id="ARBA00023262"/>
    </source>
</evidence>
<name>A0A7M5V1P7_9CNID</name>
<dbReference type="AlphaFoldDB" id="A0A7M5V1P7"/>
<dbReference type="SMART" id="SM00054">
    <property type="entry name" value="EFh"/>
    <property type="match status" value="2"/>
</dbReference>
<dbReference type="EnsemblMetazoa" id="CLYHEMT001970.1">
    <property type="protein sequence ID" value="CLYHEMP001970.1"/>
    <property type="gene ID" value="CLYHEMG001970"/>
</dbReference>
<dbReference type="SUPFAM" id="SSF52047">
    <property type="entry name" value="RNI-like"/>
    <property type="match status" value="1"/>
</dbReference>
<evidence type="ECO:0000256" key="2">
    <source>
        <dbReference type="ARBA" id="ARBA00022837"/>
    </source>
</evidence>
<feature type="compositionally biased region" description="Basic and acidic residues" evidence="5">
    <location>
        <begin position="465"/>
        <end position="479"/>
    </location>
</feature>
<keyword evidence="4" id="KW-0599">Photoprotein</keyword>
<dbReference type="GO" id="GO:0005509">
    <property type="term" value="F:calcium ion binding"/>
    <property type="evidence" value="ECO:0007669"/>
    <property type="project" value="InterPro"/>
</dbReference>
<dbReference type="CDD" id="cd00051">
    <property type="entry name" value="EFh"/>
    <property type="match status" value="1"/>
</dbReference>
<dbReference type="PROSITE" id="PS51450">
    <property type="entry name" value="LRR"/>
    <property type="match status" value="1"/>
</dbReference>
<comment type="similarity">
    <text evidence="1">Belongs to the aequorin family.</text>
</comment>
<accession>A0A7M5V1P7</accession>
<dbReference type="InterPro" id="IPR052394">
    <property type="entry name" value="LRR-containing"/>
</dbReference>
<evidence type="ECO:0000256" key="1">
    <source>
        <dbReference type="ARBA" id="ARBA00007828"/>
    </source>
</evidence>
<proteinExistence type="inferred from homology"/>
<evidence type="ECO:0000313" key="7">
    <source>
        <dbReference type="EnsemblMetazoa" id="CLYHEMP001970.1"/>
    </source>
</evidence>
<dbReference type="Pfam" id="PF13516">
    <property type="entry name" value="LRR_6"/>
    <property type="match status" value="6"/>
</dbReference>
<dbReference type="GeneID" id="136823803"/>
<feature type="region of interest" description="Disordered" evidence="5">
    <location>
        <begin position="464"/>
        <end position="575"/>
    </location>
</feature>
<dbReference type="PANTHER" id="PTHR24114">
    <property type="entry name" value="LEUCINE RICH REPEAT FAMILY PROTEIN"/>
    <property type="match status" value="1"/>
</dbReference>
<evidence type="ECO:0000256" key="5">
    <source>
        <dbReference type="SAM" id="MobiDB-lite"/>
    </source>
</evidence>
<keyword evidence="3" id="KW-0455">Luminescence</keyword>
<dbReference type="InterPro" id="IPR018247">
    <property type="entry name" value="EF_Hand_1_Ca_BS"/>
</dbReference>
<feature type="domain" description="EF-hand" evidence="6">
    <location>
        <begin position="433"/>
        <end position="468"/>
    </location>
</feature>
<dbReference type="Proteomes" id="UP000594262">
    <property type="component" value="Unplaced"/>
</dbReference>
<dbReference type="Gene3D" id="3.80.10.10">
    <property type="entry name" value="Ribonuclease Inhibitor"/>
    <property type="match status" value="2"/>
</dbReference>
<dbReference type="InterPro" id="IPR011992">
    <property type="entry name" value="EF-hand-dom_pair"/>
</dbReference>
<protein>
    <recommendedName>
        <fullName evidence="6">EF-hand domain-containing protein</fullName>
    </recommendedName>
</protein>
<organism evidence="7 8">
    <name type="scientific">Clytia hemisphaerica</name>
    <dbReference type="NCBI Taxonomy" id="252671"/>
    <lineage>
        <taxon>Eukaryota</taxon>
        <taxon>Metazoa</taxon>
        <taxon>Cnidaria</taxon>
        <taxon>Hydrozoa</taxon>
        <taxon>Hydroidolina</taxon>
        <taxon>Leptothecata</taxon>
        <taxon>Obeliida</taxon>
        <taxon>Clytiidae</taxon>
        <taxon>Clytia</taxon>
    </lineage>
</organism>
<keyword evidence="2" id="KW-0106">Calcium</keyword>
<dbReference type="PROSITE" id="PS50222">
    <property type="entry name" value="EF_HAND_2"/>
    <property type="match status" value="2"/>
</dbReference>
<keyword evidence="8" id="KW-1185">Reference proteome</keyword>
<dbReference type="PANTHER" id="PTHR24114:SF50">
    <property type="entry name" value="RNI-LIKE PROTEIN"/>
    <property type="match status" value="1"/>
</dbReference>
<dbReference type="Pfam" id="PF13499">
    <property type="entry name" value="EF-hand_7"/>
    <property type="match status" value="1"/>
</dbReference>
<sequence>MEFEVKNDLSRVANILGNLEDSTGLASSHLKNQSDDDSGWDTDLECEDETTSDAFDVVQVNKEKYVKACKECGVVPASYFLRNMTNVRLNMSHHGLGHKGAKAIAIGLMTNTHLTALDLSDNCLGSEGVSCICEMMIENCFISELDLSENNIGYEGVKHICALLMQSDSLKRLALRKNSLETKSAVILSNTLKSHTGLRFIDLSNNNFGEEAGLHFAPVISTNEYLEEINLSWNHLRQKGAFAIAKSLKENYTLKKLDLSWNGFGDDGIYVLSDSLIQNNSLQQLNLSSNRITHIGAGHLQKALKENEGLQVFKLGHNPLQHGVTFLIQGIKTNLNSTLVEFDLTDVQVNDEFITILNQLKTERTELQVYHGGLGGAPQKAAERPKPMRVLRDYIKNNQMRVFDLFKSLDKDKSMSISVPEFVAGLKETGVPLRIDELLTLVKSLDLDGDGEIDYREMVIGQQEMQKEEREEIIRDKADRKRKKTLAQGLKPSTPSTGVRIRKSSPNPRFSPLRSPAHSRPTSPVSPRVMSPVLQRRRSRTFTPGYDDTPKDQKSNELLIPPSTTPGRKSPAQEI</sequence>
<feature type="domain" description="EF-hand" evidence="6">
    <location>
        <begin position="397"/>
        <end position="432"/>
    </location>
</feature>
<dbReference type="SMART" id="SM00368">
    <property type="entry name" value="LRR_RI"/>
    <property type="match status" value="7"/>
</dbReference>
<dbReference type="RefSeq" id="XP_066936076.1">
    <property type="nucleotide sequence ID" value="XM_067079975.1"/>
</dbReference>
<evidence type="ECO:0000313" key="8">
    <source>
        <dbReference type="Proteomes" id="UP000594262"/>
    </source>
</evidence>
<reference evidence="7" key="1">
    <citation type="submission" date="2021-01" db="UniProtKB">
        <authorList>
            <consortium name="EnsemblMetazoa"/>
        </authorList>
    </citation>
    <scope>IDENTIFICATION</scope>
</reference>
<evidence type="ECO:0000256" key="3">
    <source>
        <dbReference type="ARBA" id="ARBA00023223"/>
    </source>
</evidence>
<dbReference type="InterPro" id="IPR002048">
    <property type="entry name" value="EF_hand_dom"/>
</dbReference>
<evidence type="ECO:0000259" key="6">
    <source>
        <dbReference type="PROSITE" id="PS50222"/>
    </source>
</evidence>
<dbReference type="OrthoDB" id="120976at2759"/>
<dbReference type="InterPro" id="IPR001611">
    <property type="entry name" value="Leu-rich_rpt"/>
</dbReference>
<dbReference type="PROSITE" id="PS00018">
    <property type="entry name" value="EF_HAND_1"/>
    <property type="match status" value="1"/>
</dbReference>
<dbReference type="InterPro" id="IPR032675">
    <property type="entry name" value="LRR_dom_sf"/>
</dbReference>
<dbReference type="GO" id="GO:0008218">
    <property type="term" value="P:bioluminescence"/>
    <property type="evidence" value="ECO:0007669"/>
    <property type="project" value="UniProtKB-KW"/>
</dbReference>
<dbReference type="Gene3D" id="1.10.238.10">
    <property type="entry name" value="EF-hand"/>
    <property type="match status" value="1"/>
</dbReference>
<dbReference type="SUPFAM" id="SSF47473">
    <property type="entry name" value="EF-hand"/>
    <property type="match status" value="1"/>
</dbReference>